<sequence length="782" mass="88967">MPTSTASVDTGNTNYTEAQDRKPETDLDKLDENLKKLSATSGPRESQAGEKDPANKDTKFDVDKVEIDDVIATGEDINVTSLVSDTPTKNLNKNVETEEAKQTNLEIEAEDNSESEVSWSAYAEDSHTDAGANIKEETELEESPAAETIEKLHVDDLTGNTIQEELPILGDNETSVLAHSTEHHALQDRPPPLPSRKHSNAPKDNPQPIHAVPPPLAEELKSETFRNSVAALSAYSGPPPVPPRTSHKRSVSADFDLVLSRFQENEDEYMSKDDTTQENLQEGARVLKSSYTAFLETVEPSQGLSPQKDSFDEEVHELTTVDWPFWTRLVSNYAEVAKKDSVKLEQEIAGGIPPQIRGIIWQLLSSSKSKEVDAEYARLQKLESTHEKAIERDLSRTSFIPQDRLRSLFEVLKAYSLHDPEIGYTQGMAFVATALLLNVDTESEAFGLLISLMMGYGLRELFLPNMPGLHLKLYQFDRLIEENSPLLYNHLARQGVRSSMYASQWFLTCFAYRFPLCFVLRILDVVFVEGLEAVLKFASVLLLKNEKVLMTLQFEQLLEFLKNGLFEYYLKTPEASKNGTVLRKLNSQEEKESLTEQDYAINTFVKDAMHEIIITPISLRRYIAEYEEIHLLESQKEAQMDTLRIKNRQLHNEVRKLERDHTVLNREHINIANELIENRLQLETLQDQNQDLQSEVKLLKLQLREEVRKQTLPNPDSQLPTDLRVDLKETMARNLEVMNTNQELQERIVELEHQLSSAKRGRFQPGTATNSGNWKSLRKVWK</sequence>
<keyword evidence="3" id="KW-0343">GTPase activation</keyword>
<dbReference type="RefSeq" id="XP_022628746.1">
    <property type="nucleotide sequence ID" value="XM_022772420.1"/>
</dbReference>
<evidence type="ECO:0000256" key="10">
    <source>
        <dbReference type="ARBA" id="ARBA00072088"/>
    </source>
</evidence>
<proteinExistence type="inferred from homology"/>
<evidence type="ECO:0000256" key="11">
    <source>
        <dbReference type="SAM" id="MobiDB-lite"/>
    </source>
</evidence>
<dbReference type="HOGENOM" id="CLU_005350_11_0_1"/>
<dbReference type="InterPro" id="IPR050302">
    <property type="entry name" value="Rab_GAP_TBC_domain"/>
</dbReference>
<keyword evidence="5" id="KW-0963">Cytoplasm</keyword>
<dbReference type="GO" id="GO:0015031">
    <property type="term" value="P:protein transport"/>
    <property type="evidence" value="ECO:0007669"/>
    <property type="project" value="UniProtKB-KW"/>
</dbReference>
<keyword evidence="7" id="KW-0653">Protein transport</keyword>
<dbReference type="GO" id="GO:0043332">
    <property type="term" value="C:mating projection tip"/>
    <property type="evidence" value="ECO:0007669"/>
    <property type="project" value="EnsemblFungi"/>
</dbReference>
<dbReference type="InterPro" id="IPR035969">
    <property type="entry name" value="Rab-GAP_TBC_sf"/>
</dbReference>
<dbReference type="GO" id="GO:0006887">
    <property type="term" value="P:exocytosis"/>
    <property type="evidence" value="ECO:0007669"/>
    <property type="project" value="UniProtKB-KW"/>
</dbReference>
<dbReference type="GO" id="GO:0006888">
    <property type="term" value="P:endoplasmic reticulum to Golgi vesicle-mediated transport"/>
    <property type="evidence" value="ECO:0007669"/>
    <property type="project" value="EnsemblFungi"/>
</dbReference>
<evidence type="ECO:0000256" key="8">
    <source>
        <dbReference type="ARBA" id="ARBA00023054"/>
    </source>
</evidence>
<feature type="region of interest" description="Disordered" evidence="11">
    <location>
        <begin position="180"/>
        <end position="213"/>
    </location>
</feature>
<evidence type="ECO:0000256" key="5">
    <source>
        <dbReference type="ARBA" id="ARBA00022490"/>
    </source>
</evidence>
<comment type="subcellular location">
    <subcellularLocation>
        <location evidence="1">Cytoplasm</location>
    </subcellularLocation>
</comment>
<dbReference type="GO" id="GO:0031267">
    <property type="term" value="F:small GTPase binding"/>
    <property type="evidence" value="ECO:0007669"/>
    <property type="project" value="TreeGrafter"/>
</dbReference>
<feature type="compositionally biased region" description="Polar residues" evidence="11">
    <location>
        <begin position="1"/>
        <end position="17"/>
    </location>
</feature>
<comment type="similarity">
    <text evidence="9">Belongs to the GYP5 family.</text>
</comment>
<protein>
    <recommendedName>
        <fullName evidence="10">GTPase-activating protein GYP5</fullName>
    </recommendedName>
</protein>
<dbReference type="Gene3D" id="1.10.8.270">
    <property type="entry name" value="putative rabgap domain of human tbc1 domain family member 14 like domains"/>
    <property type="match status" value="1"/>
</dbReference>
<dbReference type="GO" id="GO:0005798">
    <property type="term" value="C:Golgi-associated vesicle"/>
    <property type="evidence" value="ECO:0007669"/>
    <property type="project" value="EnsemblFungi"/>
</dbReference>
<dbReference type="GO" id="GO:0005829">
    <property type="term" value="C:cytosol"/>
    <property type="evidence" value="ECO:0007669"/>
    <property type="project" value="EnsemblFungi"/>
</dbReference>
<accession>A0A0C7N3G5</accession>
<dbReference type="STRING" id="1245769.A0A0C7N3G5"/>
<dbReference type="FunFam" id="1.10.10.750:FF:000003">
    <property type="entry name" value="GTPase activating protein (Evi5)"/>
    <property type="match status" value="1"/>
</dbReference>
<dbReference type="FunFam" id="1.10.472.80:FF:000044">
    <property type="entry name" value="GTPase-activating protein GYP5"/>
    <property type="match status" value="1"/>
</dbReference>
<evidence type="ECO:0000256" key="3">
    <source>
        <dbReference type="ARBA" id="ARBA00022468"/>
    </source>
</evidence>
<dbReference type="OrthoDB" id="295078at2759"/>
<dbReference type="GO" id="GO:0005886">
    <property type="term" value="C:plasma membrane"/>
    <property type="evidence" value="ECO:0007669"/>
    <property type="project" value="EnsemblFungi"/>
</dbReference>
<feature type="region of interest" description="Disordered" evidence="11">
    <location>
        <begin position="84"/>
        <end position="126"/>
    </location>
</feature>
<dbReference type="GO" id="GO:0005934">
    <property type="term" value="C:cellular bud tip"/>
    <property type="evidence" value="ECO:0007669"/>
    <property type="project" value="EnsemblFungi"/>
</dbReference>
<evidence type="ECO:0000313" key="14">
    <source>
        <dbReference type="Proteomes" id="UP000054304"/>
    </source>
</evidence>
<dbReference type="InterPro" id="IPR000195">
    <property type="entry name" value="Rab-GAP-TBC_dom"/>
</dbReference>
<dbReference type="PANTHER" id="PTHR47219">
    <property type="entry name" value="RAB GTPASE-ACTIVATING PROTEIN 1-LIKE"/>
    <property type="match status" value="1"/>
</dbReference>
<dbReference type="AlphaFoldDB" id="A0A0C7N3G5"/>
<dbReference type="SMART" id="SM00164">
    <property type="entry name" value="TBC"/>
    <property type="match status" value="1"/>
</dbReference>
<dbReference type="GeneID" id="34685990"/>
<gene>
    <name evidence="13" type="ORF">LALA0_S05e07470g</name>
</gene>
<dbReference type="GO" id="GO:0000131">
    <property type="term" value="C:incipient cellular bud site"/>
    <property type="evidence" value="ECO:0007669"/>
    <property type="project" value="EnsemblFungi"/>
</dbReference>
<feature type="region of interest" description="Disordered" evidence="11">
    <location>
        <begin position="1"/>
        <end position="62"/>
    </location>
</feature>
<evidence type="ECO:0000256" key="2">
    <source>
        <dbReference type="ARBA" id="ARBA00022448"/>
    </source>
</evidence>
<reference evidence="13 14" key="1">
    <citation type="submission" date="2014-12" db="EMBL/GenBank/DDBJ databases">
        <authorList>
            <person name="Neuveglise Cecile"/>
        </authorList>
    </citation>
    <scope>NUCLEOTIDE SEQUENCE [LARGE SCALE GENOMIC DNA]</scope>
    <source>
        <strain evidence="13 14">CBS 12615</strain>
    </source>
</reference>
<evidence type="ECO:0000313" key="13">
    <source>
        <dbReference type="EMBL" id="CEP62520.1"/>
    </source>
</evidence>
<evidence type="ECO:0000256" key="6">
    <source>
        <dbReference type="ARBA" id="ARBA00022892"/>
    </source>
</evidence>
<dbReference type="EMBL" id="LN736364">
    <property type="protein sequence ID" value="CEP62520.1"/>
    <property type="molecule type" value="Genomic_DNA"/>
</dbReference>
<evidence type="ECO:0000256" key="9">
    <source>
        <dbReference type="ARBA" id="ARBA00061661"/>
    </source>
</evidence>
<dbReference type="PANTHER" id="PTHR47219:SF9">
    <property type="entry name" value="GTPASE ACTIVATING PROTEIN AND CENTROSOME-ASSOCIATED, ISOFORM B"/>
    <property type="match status" value="1"/>
</dbReference>
<dbReference type="Gene3D" id="1.10.472.80">
    <property type="entry name" value="Ypt/Rab-GAP domain of gyp1p, domain 3"/>
    <property type="match status" value="1"/>
</dbReference>
<keyword evidence="8" id="KW-0175">Coiled coil</keyword>
<evidence type="ECO:0000259" key="12">
    <source>
        <dbReference type="PROSITE" id="PS50086"/>
    </source>
</evidence>
<keyword evidence="14" id="KW-1185">Reference proteome</keyword>
<evidence type="ECO:0000256" key="1">
    <source>
        <dbReference type="ARBA" id="ARBA00004496"/>
    </source>
</evidence>
<organism evidence="13 14">
    <name type="scientific">Lachancea lanzarotensis</name>
    <dbReference type="NCBI Taxonomy" id="1245769"/>
    <lineage>
        <taxon>Eukaryota</taxon>
        <taxon>Fungi</taxon>
        <taxon>Dikarya</taxon>
        <taxon>Ascomycota</taxon>
        <taxon>Saccharomycotina</taxon>
        <taxon>Saccharomycetes</taxon>
        <taxon>Saccharomycetales</taxon>
        <taxon>Saccharomycetaceae</taxon>
        <taxon>Lachancea</taxon>
    </lineage>
</organism>
<dbReference type="GO" id="GO:0005935">
    <property type="term" value="C:cellular bud neck"/>
    <property type="evidence" value="ECO:0007669"/>
    <property type="project" value="EnsemblFungi"/>
</dbReference>
<feature type="compositionally biased region" description="Polar residues" evidence="11">
    <location>
        <begin position="84"/>
        <end position="94"/>
    </location>
</feature>
<feature type="domain" description="Rab-GAP TBC" evidence="12">
    <location>
        <begin position="351"/>
        <end position="530"/>
    </location>
</feature>
<dbReference type="GO" id="GO:0005096">
    <property type="term" value="F:GTPase activator activity"/>
    <property type="evidence" value="ECO:0007669"/>
    <property type="project" value="UniProtKB-KW"/>
</dbReference>
<feature type="region of interest" description="Disordered" evidence="11">
    <location>
        <begin position="756"/>
        <end position="782"/>
    </location>
</feature>
<feature type="compositionally biased region" description="Basic and acidic residues" evidence="11">
    <location>
        <begin position="18"/>
        <end position="35"/>
    </location>
</feature>
<feature type="compositionally biased region" description="Basic and acidic residues" evidence="11">
    <location>
        <begin position="47"/>
        <end position="62"/>
    </location>
</feature>
<dbReference type="Pfam" id="PF23436">
    <property type="entry name" value="RabGap-TBC_2"/>
    <property type="match status" value="1"/>
</dbReference>
<keyword evidence="4" id="KW-0268">Exocytosis</keyword>
<dbReference type="SUPFAM" id="SSF47923">
    <property type="entry name" value="Ypt/Rab-GAP domain of gyp1p"/>
    <property type="match status" value="2"/>
</dbReference>
<keyword evidence="6" id="KW-0931">ER-Golgi transport</keyword>
<evidence type="ECO:0000256" key="7">
    <source>
        <dbReference type="ARBA" id="ARBA00022927"/>
    </source>
</evidence>
<evidence type="ECO:0000256" key="4">
    <source>
        <dbReference type="ARBA" id="ARBA00022483"/>
    </source>
</evidence>
<dbReference type="PROSITE" id="PS50086">
    <property type="entry name" value="TBC_RABGAP"/>
    <property type="match status" value="1"/>
</dbReference>
<dbReference type="Proteomes" id="UP000054304">
    <property type="component" value="Unassembled WGS sequence"/>
</dbReference>
<name>A0A0C7N3G5_9SACH</name>
<keyword evidence="2" id="KW-0813">Transport</keyword>
<dbReference type="Gene3D" id="1.10.10.750">
    <property type="entry name" value="Ypt/Rab-GAP domain of gyp1p, domain 1"/>
    <property type="match status" value="1"/>
</dbReference>